<accession>A0ABP8XGW2</accession>
<keyword evidence="2" id="KW-0808">Transferase</keyword>
<dbReference type="GO" id="GO:0016740">
    <property type="term" value="F:transferase activity"/>
    <property type="evidence" value="ECO:0007669"/>
    <property type="project" value="UniProtKB-KW"/>
</dbReference>
<evidence type="ECO:0000313" key="3">
    <source>
        <dbReference type="Proteomes" id="UP001500325"/>
    </source>
</evidence>
<dbReference type="InterPro" id="IPR050509">
    <property type="entry name" value="CoA-transferase_III"/>
</dbReference>
<sequence>MSEHLIEQVWTALGGDPAELPRLTTSGPAHTLAGRFPVTAFGTATIGAALLAATLDDGRAGRGRPVGIDTRQVAVALRSQRYLRREGVSPGNPFDPLSAFHPTADGWLRLHANYPWHAAAARRVLHLSADAGLEEVRAAIAGWPKVALESALHEAGGVAAATRTEEEWTATEAGRTARALPLVDRRLLGEAAPRPARRARVLDLTRVIAGPVATRFLAAHGADVLRIDPPHRPELPAQAWDTLPGKRSAIAELPVEDLLAGADVVVTGYRPGALDRFGLAPEELAARHPGLVVVTLSAWGHTGPWARRRGFDSLVQSACGIGETERTSPDGPPGTLPAQVLDHATGYLGAAGALLALAAQRRGGGTHHVRLALAGTAAFLQTLPRTEPAAEEVDPAPYLEELGPFTIASPPGTVDGRPLHWPSPAEYGGARPAWLP</sequence>
<gene>
    <name evidence="2" type="ORF">GCM10023215_53930</name>
</gene>
<dbReference type="Pfam" id="PF02515">
    <property type="entry name" value="CoA_transf_3"/>
    <property type="match status" value="1"/>
</dbReference>
<dbReference type="EMBL" id="BAABIC010000023">
    <property type="protein sequence ID" value="GAA4706639.1"/>
    <property type="molecule type" value="Genomic_DNA"/>
</dbReference>
<feature type="region of interest" description="Disordered" evidence="1">
    <location>
        <begin position="409"/>
        <end position="436"/>
    </location>
</feature>
<dbReference type="Gene3D" id="3.40.50.10540">
    <property type="entry name" value="Crotonobetainyl-coa:carnitine coa-transferase, domain 1"/>
    <property type="match status" value="1"/>
</dbReference>
<dbReference type="PANTHER" id="PTHR48228">
    <property type="entry name" value="SUCCINYL-COA--D-CITRAMALATE COA-TRANSFERASE"/>
    <property type="match status" value="1"/>
</dbReference>
<dbReference type="SUPFAM" id="SSF89796">
    <property type="entry name" value="CoA-transferase family III (CaiB/BaiF)"/>
    <property type="match status" value="2"/>
</dbReference>
<dbReference type="InterPro" id="IPR003673">
    <property type="entry name" value="CoA-Trfase_fam_III"/>
</dbReference>
<evidence type="ECO:0000256" key="1">
    <source>
        <dbReference type="SAM" id="MobiDB-lite"/>
    </source>
</evidence>
<reference evidence="3" key="1">
    <citation type="journal article" date="2019" name="Int. J. Syst. Evol. Microbiol.">
        <title>The Global Catalogue of Microorganisms (GCM) 10K type strain sequencing project: providing services to taxonomists for standard genome sequencing and annotation.</title>
        <authorList>
            <consortium name="The Broad Institute Genomics Platform"/>
            <consortium name="The Broad Institute Genome Sequencing Center for Infectious Disease"/>
            <person name="Wu L."/>
            <person name="Ma J."/>
        </authorList>
    </citation>
    <scope>NUCLEOTIDE SEQUENCE [LARGE SCALE GENOMIC DNA]</scope>
    <source>
        <strain evidence="3">JCM 18055</strain>
    </source>
</reference>
<proteinExistence type="predicted"/>
<protein>
    <submittedName>
        <fullName evidence="2">CoA transferase</fullName>
    </submittedName>
</protein>
<keyword evidence="3" id="KW-1185">Reference proteome</keyword>
<evidence type="ECO:0000313" key="2">
    <source>
        <dbReference type="EMBL" id="GAA4706639.1"/>
    </source>
</evidence>
<dbReference type="PANTHER" id="PTHR48228:SF4">
    <property type="entry name" value="BLR3030 PROTEIN"/>
    <property type="match status" value="1"/>
</dbReference>
<dbReference type="InterPro" id="IPR023606">
    <property type="entry name" value="CoA-Trfase_III_dom_1_sf"/>
</dbReference>
<name>A0ABP8XGW2_9PSEU</name>
<dbReference type="Proteomes" id="UP001500325">
    <property type="component" value="Unassembled WGS sequence"/>
</dbReference>
<comment type="caution">
    <text evidence="2">The sequence shown here is derived from an EMBL/GenBank/DDBJ whole genome shotgun (WGS) entry which is preliminary data.</text>
</comment>
<dbReference type="RefSeq" id="WP_345383566.1">
    <property type="nucleotide sequence ID" value="NZ_BAABIC010000023.1"/>
</dbReference>
<organism evidence="2 3">
    <name type="scientific">Pseudonocardia yuanmonensis</name>
    <dbReference type="NCBI Taxonomy" id="1095914"/>
    <lineage>
        <taxon>Bacteria</taxon>
        <taxon>Bacillati</taxon>
        <taxon>Actinomycetota</taxon>
        <taxon>Actinomycetes</taxon>
        <taxon>Pseudonocardiales</taxon>
        <taxon>Pseudonocardiaceae</taxon>
        <taxon>Pseudonocardia</taxon>
    </lineage>
</organism>